<protein>
    <submittedName>
        <fullName evidence="18">TonB-dependent receptor</fullName>
    </submittedName>
</protein>
<sequence length="730" mass="79854">MTTTLRKSAMMLAAGTSFAALSTGAFAQADSVTLEEIVVTAQKREQSLQDVPISVTTMRGEKYDNFAAGGGDIRLLAARIPGLNAESSNGRVAPRFYIRGLGNTDFDLAASQPVSIIMDEVVMERVVLKSFPLFDVERIEVLRGPQGTLFGRNTPAGIVKFDSVKPGDEVEGYLKASYGSRGTRSIRTAATLPVSDTFSVRVSGLYAGRDDWIDNGYTGQDDAMGGFEDVAGRVIARFSPNENFEALLNVHARTLDGTATIFRANVLTTGSNELNDNYDRDTVYFDEGDNNPQEYDNFGANLKLTYDMDTVSLTSITAFEQADGRSLGDIDGGYGAVYLPEMGPGVIPFNSQTQDSVDDLDQFTQEFRLASNTDEALQWQAGFYYFKDDLTVSTNPFFTSPSTVTHENEAWSLFGQVSYDTSDATTVTVGVRYTDDQKDLDAVNAVGVIFTEEASADRLSWDIAVNHIVDDNLSVYTRLAQGFRAPSIQGRDIAFFAAPSVAKEEVITSGEVGFKSTLNDNRVRLNGSVYYWQMKDQQLTAVGGTNNLIQLVNADKTVGYGFETDLEWLASENLSFTAGISYNKTKLKDDTLAVGTCGSGMCTVVNSLNADGFALVDGNALPQAPLWLVNFTATYTYPVSDSSDFFFTTDWFLEGKKNLFLYETREYYTNGDFEGGVRMGLTFNDGQYEVAVFGRNITNESNLKGGIDFNNNTAFVNEPRTWGLALSAKF</sequence>
<evidence type="ECO:0000256" key="10">
    <source>
        <dbReference type="ARBA" id="ARBA00023136"/>
    </source>
</evidence>
<keyword evidence="10 12" id="KW-0472">Membrane</keyword>
<reference evidence="18" key="2">
    <citation type="submission" date="2020-09" db="EMBL/GenBank/DDBJ databases">
        <authorList>
            <person name="Sun Q."/>
            <person name="Kim S."/>
        </authorList>
    </citation>
    <scope>NUCLEOTIDE SEQUENCE</scope>
    <source>
        <strain evidence="18">KCTC 42590</strain>
    </source>
</reference>
<dbReference type="Pfam" id="PF07715">
    <property type="entry name" value="Plug"/>
    <property type="match status" value="1"/>
</dbReference>
<comment type="caution">
    <text evidence="18">The sequence shown here is derived from an EMBL/GenBank/DDBJ whole genome shotgun (WGS) entry which is preliminary data.</text>
</comment>
<keyword evidence="11 12" id="KW-0998">Cell outer membrane</keyword>
<evidence type="ECO:0000256" key="2">
    <source>
        <dbReference type="ARBA" id="ARBA00022448"/>
    </source>
</evidence>
<evidence type="ECO:0000256" key="4">
    <source>
        <dbReference type="ARBA" id="ARBA00022496"/>
    </source>
</evidence>
<dbReference type="AlphaFoldDB" id="A0A919AXG5"/>
<evidence type="ECO:0000256" key="13">
    <source>
        <dbReference type="PROSITE-ProRule" id="PRU10144"/>
    </source>
</evidence>
<evidence type="ECO:0000313" key="18">
    <source>
        <dbReference type="EMBL" id="GHF31093.1"/>
    </source>
</evidence>
<gene>
    <name evidence="18" type="ORF">GCM10017044_28160</name>
</gene>
<evidence type="ECO:0000256" key="11">
    <source>
        <dbReference type="ARBA" id="ARBA00023237"/>
    </source>
</evidence>
<evidence type="ECO:0000256" key="9">
    <source>
        <dbReference type="ARBA" id="ARBA00023077"/>
    </source>
</evidence>
<comment type="similarity">
    <text evidence="12 14">Belongs to the TonB-dependent receptor family.</text>
</comment>
<evidence type="ECO:0000259" key="17">
    <source>
        <dbReference type="Pfam" id="PF07715"/>
    </source>
</evidence>
<dbReference type="EMBL" id="BNCI01000002">
    <property type="protein sequence ID" value="GHF31093.1"/>
    <property type="molecule type" value="Genomic_DNA"/>
</dbReference>
<evidence type="ECO:0000256" key="3">
    <source>
        <dbReference type="ARBA" id="ARBA00022452"/>
    </source>
</evidence>
<name>A0A919AXG5_9PROT</name>
<proteinExistence type="inferred from homology"/>
<feature type="domain" description="TonB-dependent receptor-like beta-barrel" evidence="16">
    <location>
        <begin position="262"/>
        <end position="651"/>
    </location>
</feature>
<evidence type="ECO:0000256" key="15">
    <source>
        <dbReference type="SAM" id="SignalP"/>
    </source>
</evidence>
<dbReference type="Pfam" id="PF00593">
    <property type="entry name" value="TonB_dep_Rec_b-barrel"/>
    <property type="match status" value="1"/>
</dbReference>
<feature type="signal peptide" evidence="15">
    <location>
        <begin position="1"/>
        <end position="27"/>
    </location>
</feature>
<accession>A0A919AXG5</accession>
<dbReference type="PANTHER" id="PTHR32552:SF81">
    <property type="entry name" value="TONB-DEPENDENT OUTER MEMBRANE RECEPTOR"/>
    <property type="match status" value="1"/>
</dbReference>
<dbReference type="InterPro" id="IPR036942">
    <property type="entry name" value="Beta-barrel_TonB_sf"/>
</dbReference>
<dbReference type="PROSITE" id="PS52016">
    <property type="entry name" value="TONB_DEPENDENT_REC_3"/>
    <property type="match status" value="1"/>
</dbReference>
<evidence type="ECO:0000256" key="1">
    <source>
        <dbReference type="ARBA" id="ARBA00004571"/>
    </source>
</evidence>
<keyword evidence="8" id="KW-0406">Ion transport</keyword>
<dbReference type="GO" id="GO:0009279">
    <property type="term" value="C:cell outer membrane"/>
    <property type="evidence" value="ECO:0007669"/>
    <property type="project" value="UniProtKB-SubCell"/>
</dbReference>
<keyword evidence="3 12" id="KW-1134">Transmembrane beta strand</keyword>
<dbReference type="InterPro" id="IPR010917">
    <property type="entry name" value="TonB_rcpt_CS"/>
</dbReference>
<feature type="chain" id="PRO_5037885453" evidence="15">
    <location>
        <begin position="28"/>
        <end position="730"/>
    </location>
</feature>
<evidence type="ECO:0000256" key="12">
    <source>
        <dbReference type="PROSITE-ProRule" id="PRU01360"/>
    </source>
</evidence>
<evidence type="ECO:0000256" key="8">
    <source>
        <dbReference type="ARBA" id="ARBA00023065"/>
    </source>
</evidence>
<evidence type="ECO:0000256" key="5">
    <source>
        <dbReference type="ARBA" id="ARBA00022692"/>
    </source>
</evidence>
<dbReference type="Gene3D" id="2.40.170.20">
    <property type="entry name" value="TonB-dependent receptor, beta-barrel domain"/>
    <property type="match status" value="1"/>
</dbReference>
<evidence type="ECO:0000256" key="7">
    <source>
        <dbReference type="ARBA" id="ARBA00023004"/>
    </source>
</evidence>
<reference evidence="18" key="1">
    <citation type="journal article" date="2014" name="Int. J. Syst. Evol. Microbiol.">
        <title>Complete genome sequence of Corynebacterium casei LMG S-19264T (=DSM 44701T), isolated from a smear-ripened cheese.</title>
        <authorList>
            <consortium name="US DOE Joint Genome Institute (JGI-PGF)"/>
            <person name="Walter F."/>
            <person name="Albersmeier A."/>
            <person name="Kalinowski J."/>
            <person name="Ruckert C."/>
        </authorList>
    </citation>
    <scope>NUCLEOTIDE SEQUENCE</scope>
    <source>
        <strain evidence="18">KCTC 42590</strain>
    </source>
</reference>
<evidence type="ECO:0000259" key="16">
    <source>
        <dbReference type="Pfam" id="PF00593"/>
    </source>
</evidence>
<dbReference type="PROSITE" id="PS01156">
    <property type="entry name" value="TONB_DEPENDENT_REC_2"/>
    <property type="match status" value="1"/>
</dbReference>
<dbReference type="PANTHER" id="PTHR32552">
    <property type="entry name" value="FERRICHROME IRON RECEPTOR-RELATED"/>
    <property type="match status" value="1"/>
</dbReference>
<feature type="short sequence motif" description="TonB C-terminal box" evidence="13">
    <location>
        <begin position="713"/>
        <end position="730"/>
    </location>
</feature>
<keyword evidence="9 14" id="KW-0798">TonB box</keyword>
<dbReference type="GO" id="GO:0006826">
    <property type="term" value="P:iron ion transport"/>
    <property type="evidence" value="ECO:0007669"/>
    <property type="project" value="UniProtKB-KW"/>
</dbReference>
<dbReference type="InterPro" id="IPR039426">
    <property type="entry name" value="TonB-dep_rcpt-like"/>
</dbReference>
<dbReference type="InterPro" id="IPR012910">
    <property type="entry name" value="Plug_dom"/>
</dbReference>
<keyword evidence="18" id="KW-0675">Receptor</keyword>
<evidence type="ECO:0000256" key="6">
    <source>
        <dbReference type="ARBA" id="ARBA00022729"/>
    </source>
</evidence>
<organism evidence="18 19">
    <name type="scientific">Kordiimonas sediminis</name>
    <dbReference type="NCBI Taxonomy" id="1735581"/>
    <lineage>
        <taxon>Bacteria</taxon>
        <taxon>Pseudomonadati</taxon>
        <taxon>Pseudomonadota</taxon>
        <taxon>Alphaproteobacteria</taxon>
        <taxon>Kordiimonadales</taxon>
        <taxon>Kordiimonadaceae</taxon>
        <taxon>Kordiimonas</taxon>
    </lineage>
</organism>
<dbReference type="SUPFAM" id="SSF56935">
    <property type="entry name" value="Porins"/>
    <property type="match status" value="1"/>
</dbReference>
<keyword evidence="2 12" id="KW-0813">Transport</keyword>
<dbReference type="InterPro" id="IPR000531">
    <property type="entry name" value="Beta-barrel_TonB"/>
</dbReference>
<evidence type="ECO:0000313" key="19">
    <source>
        <dbReference type="Proteomes" id="UP000630923"/>
    </source>
</evidence>
<keyword evidence="7" id="KW-0408">Iron</keyword>
<feature type="domain" description="TonB-dependent receptor plug" evidence="17">
    <location>
        <begin position="48"/>
        <end position="158"/>
    </location>
</feature>
<dbReference type="RefSeq" id="WP_191254018.1">
    <property type="nucleotide sequence ID" value="NZ_BNCI01000002.1"/>
</dbReference>
<keyword evidence="6 15" id="KW-0732">Signal</keyword>
<keyword evidence="4" id="KW-0410">Iron transport</keyword>
<keyword evidence="5 12" id="KW-0812">Transmembrane</keyword>
<comment type="subcellular location">
    <subcellularLocation>
        <location evidence="1 12">Cell outer membrane</location>
        <topology evidence="1 12">Multi-pass membrane protein</topology>
    </subcellularLocation>
</comment>
<evidence type="ECO:0000256" key="14">
    <source>
        <dbReference type="RuleBase" id="RU003357"/>
    </source>
</evidence>
<keyword evidence="19" id="KW-1185">Reference proteome</keyword>
<dbReference type="Proteomes" id="UP000630923">
    <property type="component" value="Unassembled WGS sequence"/>
</dbReference>